<dbReference type="PANTHER" id="PTHR11070">
    <property type="entry name" value="UVRD / RECB / PCRA DNA HELICASE FAMILY MEMBER"/>
    <property type="match status" value="1"/>
</dbReference>
<dbReference type="Proteomes" id="UP000067399">
    <property type="component" value="Chromosome"/>
</dbReference>
<evidence type="ECO:0000256" key="1">
    <source>
        <dbReference type="ARBA" id="ARBA00022722"/>
    </source>
</evidence>
<dbReference type="EMBL" id="AP013042">
    <property type="protein sequence ID" value="BAS67144.1"/>
    <property type="molecule type" value="Genomic_DNA"/>
</dbReference>
<feature type="domain" description="UvrD-like helicase ATP-binding" evidence="16">
    <location>
        <begin position="1"/>
        <end position="451"/>
    </location>
</feature>
<keyword evidence="1" id="KW-0540">Nuclease</keyword>
<dbReference type="AlphaFoldDB" id="A0A0P0UQW0"/>
<keyword evidence="6" id="KW-0269">Exonuclease</keyword>
<dbReference type="Gene3D" id="3.90.320.10">
    <property type="match status" value="1"/>
</dbReference>
<evidence type="ECO:0000313" key="18">
    <source>
        <dbReference type="EMBL" id="BAS67144.1"/>
    </source>
</evidence>
<sequence length="1036" mass="118047">MNDQKQRNQALDISQSFIVQAPAGSGKTELLTQRYLKLLAHCVEPESVIAMTFTNKAVDEMTHRVLSALKSTVQSRPSEPHKQTTYDLAAAAMRHSDEQGWQLLQNPKRLKISTIDGLYSLITNRYPLPGQLVPRQIMAQQWERNKAYQIAAQQTLMLIDDEEYGKDIQNLLLHLDNNVSKFESLVVQMLSKRDQWLGRLYRDNVLDLQILQDSARTIVKQYFEYLQPLAKVYLDDEFFGLLSAREGKLYTLPTTNFSDLEAWQTIADLCLTKKGTWRTAVNKLKENLSEQKALGEALQGLRSLPNIDFSQAQADILQTIAQVLKLSVAQLNIYFEAQQAHDFIEVALNANQALDSQIGVSDIALFMDYKVQHLLIDEFQDTSASQFNTVEKLIEQWQTDDEKTLFLVGDPMQSIYRFRESQVGLFLQVRDKGIANIRPTSLVLSTNFRSSKSIVEGNNGFFSKIFPECDDVHKGAISYSPSLANSDTKDDNAIAFYPFAHDQYLCEAKTIGTIVAASLAKNTQNTIAILVRGRAHLLHIAQQLMDEKIAFESVDITELKDHLLTRDLLSLSKALLHLGDKLAWLSVLRAPWCGLILDDLLVLSEDDNQIIYRQLNDEAILVKMSADGRERAQHLYQCLQEVISNQGRFNFVELLTHTMNQLGLKNETLAKTELAIKDKFLQIIYECEQQQLLSADTIEQMIEKLYAPSEKAQVKLMTVHASKGLEFDTVIIPGLGRSSGRDDSLIIRLREFSNKDLLLAPMKSASATQESGVYRYLKSIETEQNYYESMRLLYVAMTRAKSHLHLLGAVNKSGNIGKNTLLELLGQFFTHRFDDIDKTPDTVESAEILQLARVSELKTPVNRMQEKGEMVEYQQNFERLFKRALGTLVHQYYEHQLFEPSAENIRNQLISIGTPPSEIEKWQAVITKLLNNTKNDAQFEWLFKDRASARNEAEFSINGSTIAIDRLFIDEGTLWVIDFKTAKPAEDEPLEAFIKRQQQEHTKQLQFYKTAMSEIYDYPVRCALYCPSVKQLIDIS</sequence>
<evidence type="ECO:0000256" key="15">
    <source>
        <dbReference type="PROSITE-ProRule" id="PRU00560"/>
    </source>
</evidence>
<keyword evidence="8" id="KW-0238">DNA-binding</keyword>
<dbReference type="InterPro" id="IPR038726">
    <property type="entry name" value="PDDEXK_AddAB-type"/>
</dbReference>
<dbReference type="InterPro" id="IPR014016">
    <property type="entry name" value="UvrD-like_ATP-bd"/>
</dbReference>
<dbReference type="Pfam" id="PF12705">
    <property type="entry name" value="PDDEXK_1"/>
    <property type="match status" value="1"/>
</dbReference>
<evidence type="ECO:0000256" key="2">
    <source>
        <dbReference type="ARBA" id="ARBA00022741"/>
    </source>
</evidence>
<comment type="catalytic activity">
    <reaction evidence="14">
        <text>ATP + H2O = ADP + phosphate + H(+)</text>
        <dbReference type="Rhea" id="RHEA:13065"/>
        <dbReference type="ChEBI" id="CHEBI:15377"/>
        <dbReference type="ChEBI" id="CHEBI:15378"/>
        <dbReference type="ChEBI" id="CHEBI:30616"/>
        <dbReference type="ChEBI" id="CHEBI:43474"/>
        <dbReference type="ChEBI" id="CHEBI:456216"/>
        <dbReference type="EC" id="5.6.2.4"/>
    </reaction>
</comment>
<dbReference type="InterPro" id="IPR027417">
    <property type="entry name" value="P-loop_NTPase"/>
</dbReference>
<dbReference type="OrthoDB" id="9810135at2"/>
<dbReference type="InterPro" id="IPR011335">
    <property type="entry name" value="Restrct_endonuc-II-like"/>
</dbReference>
<dbReference type="Pfam" id="PF00580">
    <property type="entry name" value="UvrD-helicase"/>
    <property type="match status" value="1"/>
</dbReference>
<keyword evidence="19" id="KW-1185">Reference proteome</keyword>
<evidence type="ECO:0000256" key="4">
    <source>
        <dbReference type="ARBA" id="ARBA00022801"/>
    </source>
</evidence>
<gene>
    <name evidence="18" type="ORF">BSEPE_0120</name>
</gene>
<dbReference type="PANTHER" id="PTHR11070:SF2">
    <property type="entry name" value="ATP-DEPENDENT DNA HELICASE SRS2"/>
    <property type="match status" value="1"/>
</dbReference>
<dbReference type="GO" id="GO:0033202">
    <property type="term" value="C:DNA helicase complex"/>
    <property type="evidence" value="ECO:0007669"/>
    <property type="project" value="TreeGrafter"/>
</dbReference>
<keyword evidence="9" id="KW-0234">DNA repair</keyword>
<dbReference type="InterPro" id="IPR011604">
    <property type="entry name" value="PDDEXK-like_dom_sf"/>
</dbReference>
<dbReference type="GO" id="GO:0004527">
    <property type="term" value="F:exonuclease activity"/>
    <property type="evidence" value="ECO:0007669"/>
    <property type="project" value="UniProtKB-KW"/>
</dbReference>
<dbReference type="GO" id="GO:0005829">
    <property type="term" value="C:cytosol"/>
    <property type="evidence" value="ECO:0007669"/>
    <property type="project" value="TreeGrafter"/>
</dbReference>
<organism evidence="18 19">
    <name type="scientific">endosymbiont of Bathymodiolus septemdierum str. Myojin knoll</name>
    <dbReference type="NCBI Taxonomy" id="1303921"/>
    <lineage>
        <taxon>Bacteria</taxon>
        <taxon>Pseudomonadati</taxon>
        <taxon>Pseudomonadota</taxon>
        <taxon>Gammaproteobacteria</taxon>
        <taxon>sulfur-oxidizing symbionts</taxon>
    </lineage>
</organism>
<feature type="binding site" evidence="15">
    <location>
        <begin position="21"/>
        <end position="28"/>
    </location>
    <ligand>
        <name>ATP</name>
        <dbReference type="ChEBI" id="CHEBI:30616"/>
    </ligand>
</feature>
<keyword evidence="7 15" id="KW-0067">ATP-binding</keyword>
<dbReference type="SUPFAM" id="SSF52980">
    <property type="entry name" value="Restriction endonuclease-like"/>
    <property type="match status" value="1"/>
</dbReference>
<comment type="catalytic activity">
    <reaction evidence="11">
        <text>Couples ATP hydrolysis with the unwinding of duplex DNA by translocating in the 3'-5' direction.</text>
        <dbReference type="EC" id="5.6.2.4"/>
    </reaction>
</comment>
<dbReference type="InterPro" id="IPR000212">
    <property type="entry name" value="DNA_helicase_UvrD/REP"/>
</dbReference>
<dbReference type="EC" id="5.6.2.4" evidence="12"/>
<dbReference type="GO" id="GO:0043138">
    <property type="term" value="F:3'-5' DNA helicase activity"/>
    <property type="evidence" value="ECO:0007669"/>
    <property type="project" value="UniProtKB-EC"/>
</dbReference>
<evidence type="ECO:0000256" key="13">
    <source>
        <dbReference type="ARBA" id="ARBA00034923"/>
    </source>
</evidence>
<dbReference type="PROSITE" id="PS51198">
    <property type="entry name" value="UVRD_HELICASE_ATP_BIND"/>
    <property type="match status" value="1"/>
</dbReference>
<evidence type="ECO:0000256" key="3">
    <source>
        <dbReference type="ARBA" id="ARBA00022763"/>
    </source>
</evidence>
<reference evidence="18 19" key="2">
    <citation type="journal article" date="2016" name="ISME J.">
        <title>Heterogeneous composition of key metabolic gene clusters in a vent mussel symbiont population.</title>
        <authorList>
            <person name="Ikuta T."/>
            <person name="Takaki Y."/>
            <person name="Nagai Y."/>
            <person name="Shimamura S."/>
            <person name="Tsuda M."/>
            <person name="Kawagucci S."/>
            <person name="Aoki Y."/>
            <person name="Inoue K."/>
            <person name="Teruya M."/>
            <person name="Satou K."/>
            <person name="Teruya K."/>
            <person name="Shimoji M."/>
            <person name="Tamotsu H."/>
            <person name="Hirano T."/>
            <person name="Maruyama T."/>
            <person name="Yoshida T."/>
        </authorList>
    </citation>
    <scope>NUCLEOTIDE SEQUENCE [LARGE SCALE GENOMIC DNA]</scope>
    <source>
        <strain evidence="18 19">Myojin Knoll</strain>
    </source>
</reference>
<keyword evidence="10" id="KW-0413">Isomerase</keyword>
<evidence type="ECO:0000256" key="9">
    <source>
        <dbReference type="ARBA" id="ARBA00023204"/>
    </source>
</evidence>
<protein>
    <recommendedName>
        <fullName evidence="12">DNA 3'-5' helicase</fullName>
        <ecNumber evidence="12">5.6.2.4</ecNumber>
    </recommendedName>
    <alternativeName>
        <fullName evidence="13">DNA 3'-5' helicase II</fullName>
    </alternativeName>
</protein>
<feature type="domain" description="UvrD-like helicase C-terminal" evidence="17">
    <location>
        <begin position="463"/>
        <end position="724"/>
    </location>
</feature>
<dbReference type="STRING" id="1303921.BSEPE_0120"/>
<dbReference type="InterPro" id="IPR014017">
    <property type="entry name" value="DNA_helicase_UvrD-like_C"/>
</dbReference>
<evidence type="ECO:0000313" key="19">
    <source>
        <dbReference type="Proteomes" id="UP000067399"/>
    </source>
</evidence>
<dbReference type="GO" id="GO:0005524">
    <property type="term" value="F:ATP binding"/>
    <property type="evidence" value="ECO:0007669"/>
    <property type="project" value="UniProtKB-UniRule"/>
</dbReference>
<evidence type="ECO:0000256" key="7">
    <source>
        <dbReference type="ARBA" id="ARBA00022840"/>
    </source>
</evidence>
<evidence type="ECO:0000256" key="14">
    <source>
        <dbReference type="ARBA" id="ARBA00048988"/>
    </source>
</evidence>
<dbReference type="GO" id="GO:0000725">
    <property type="term" value="P:recombinational repair"/>
    <property type="evidence" value="ECO:0007669"/>
    <property type="project" value="TreeGrafter"/>
</dbReference>
<dbReference type="SUPFAM" id="SSF52540">
    <property type="entry name" value="P-loop containing nucleoside triphosphate hydrolases"/>
    <property type="match status" value="1"/>
</dbReference>
<evidence type="ECO:0000256" key="12">
    <source>
        <dbReference type="ARBA" id="ARBA00034808"/>
    </source>
</evidence>
<name>A0A0P0UQW0_9GAMM</name>
<dbReference type="Gene3D" id="3.40.50.300">
    <property type="entry name" value="P-loop containing nucleotide triphosphate hydrolases"/>
    <property type="match status" value="4"/>
</dbReference>
<evidence type="ECO:0000259" key="16">
    <source>
        <dbReference type="PROSITE" id="PS51198"/>
    </source>
</evidence>
<keyword evidence="4 15" id="KW-0378">Hydrolase</keyword>
<proteinExistence type="predicted"/>
<accession>A0A0P0UQW0</accession>
<dbReference type="GO" id="GO:0003677">
    <property type="term" value="F:DNA binding"/>
    <property type="evidence" value="ECO:0007669"/>
    <property type="project" value="UniProtKB-KW"/>
</dbReference>
<keyword evidence="3" id="KW-0227">DNA damage</keyword>
<keyword evidence="2 15" id="KW-0547">Nucleotide-binding</keyword>
<keyword evidence="5 15" id="KW-0347">Helicase</keyword>
<dbReference type="KEGG" id="ebh:BSEPE_0120"/>
<dbReference type="Pfam" id="PF13361">
    <property type="entry name" value="UvrD_C"/>
    <property type="match status" value="1"/>
</dbReference>
<evidence type="ECO:0000259" key="17">
    <source>
        <dbReference type="PROSITE" id="PS51217"/>
    </source>
</evidence>
<dbReference type="PROSITE" id="PS51217">
    <property type="entry name" value="UVRD_HELICASE_CTER"/>
    <property type="match status" value="1"/>
</dbReference>
<evidence type="ECO:0000256" key="10">
    <source>
        <dbReference type="ARBA" id="ARBA00023235"/>
    </source>
</evidence>
<evidence type="ECO:0000256" key="11">
    <source>
        <dbReference type="ARBA" id="ARBA00034617"/>
    </source>
</evidence>
<evidence type="ECO:0000256" key="5">
    <source>
        <dbReference type="ARBA" id="ARBA00022806"/>
    </source>
</evidence>
<reference evidence="18 19" key="1">
    <citation type="journal article" date="2000" name="Mar. Ecol. Prog. Ser.">
        <title>Phylogenetic characterization of endosymbionts in three hydrothermal vent mussels: influence on host distributions.</title>
        <authorList>
            <person name="Fujiwara Y."/>
            <person name="Takai K."/>
            <person name="Uematsu K."/>
            <person name="Tsuchida S."/>
            <person name="Hunt J.C."/>
            <person name="Hashimoto J."/>
        </authorList>
    </citation>
    <scope>NUCLEOTIDE SEQUENCE [LARGE SCALE GENOMIC DNA]</scope>
    <source>
        <strain evidence="18 19">Myojin Knoll</strain>
    </source>
</reference>
<dbReference type="RefSeq" id="WP_066042552.1">
    <property type="nucleotide sequence ID" value="NZ_AP013042.1"/>
</dbReference>
<evidence type="ECO:0000256" key="6">
    <source>
        <dbReference type="ARBA" id="ARBA00022839"/>
    </source>
</evidence>
<evidence type="ECO:0000256" key="8">
    <source>
        <dbReference type="ARBA" id="ARBA00023125"/>
    </source>
</evidence>